<evidence type="ECO:0000256" key="2">
    <source>
        <dbReference type="ARBA" id="ARBA00022475"/>
    </source>
</evidence>
<reference evidence="8 9" key="1">
    <citation type="submission" date="2020-07" db="EMBL/GenBank/DDBJ databases">
        <title>Sequencing the genomes of 1000 actinobacteria strains.</title>
        <authorList>
            <person name="Klenk H.-P."/>
        </authorList>
    </citation>
    <scope>NUCLEOTIDE SEQUENCE [LARGE SCALE GENOMIC DNA]</scope>
    <source>
        <strain evidence="8 9">DSM 29531</strain>
    </source>
</reference>
<accession>A0A853DKU6</accession>
<feature type="region of interest" description="Disordered" evidence="6">
    <location>
        <begin position="459"/>
        <end position="590"/>
    </location>
</feature>
<evidence type="ECO:0000256" key="5">
    <source>
        <dbReference type="ARBA" id="ARBA00023136"/>
    </source>
</evidence>
<evidence type="ECO:0000256" key="7">
    <source>
        <dbReference type="SAM" id="Phobius"/>
    </source>
</evidence>
<feature type="transmembrane region" description="Helical" evidence="7">
    <location>
        <begin position="266"/>
        <end position="290"/>
    </location>
</feature>
<feature type="region of interest" description="Disordered" evidence="6">
    <location>
        <begin position="400"/>
        <end position="435"/>
    </location>
</feature>
<evidence type="ECO:0000256" key="6">
    <source>
        <dbReference type="SAM" id="MobiDB-lite"/>
    </source>
</evidence>
<dbReference type="PANTHER" id="PTHR30213">
    <property type="entry name" value="INNER MEMBRANE PROTEIN YHJD"/>
    <property type="match status" value="1"/>
</dbReference>
<dbReference type="Proteomes" id="UP000571817">
    <property type="component" value="Unassembled WGS sequence"/>
</dbReference>
<evidence type="ECO:0000313" key="9">
    <source>
        <dbReference type="Proteomes" id="UP000571817"/>
    </source>
</evidence>
<dbReference type="EMBL" id="JACCFW010000001">
    <property type="protein sequence ID" value="NYJ75300.1"/>
    <property type="molecule type" value="Genomic_DNA"/>
</dbReference>
<keyword evidence="3 7" id="KW-0812">Transmembrane</keyword>
<keyword evidence="9" id="KW-1185">Reference proteome</keyword>
<evidence type="ECO:0000313" key="8">
    <source>
        <dbReference type="EMBL" id="NYJ75300.1"/>
    </source>
</evidence>
<keyword evidence="4 7" id="KW-1133">Transmembrane helix</keyword>
<dbReference type="AlphaFoldDB" id="A0A853DKU6"/>
<dbReference type="InterPro" id="IPR017039">
    <property type="entry name" value="Virul_fac_BrkB"/>
</dbReference>
<feature type="transmembrane region" description="Helical" evidence="7">
    <location>
        <begin position="200"/>
        <end position="219"/>
    </location>
</feature>
<name>A0A853DKU6_9MICO</name>
<feature type="transmembrane region" description="Helical" evidence="7">
    <location>
        <begin position="231"/>
        <end position="254"/>
    </location>
</feature>
<sequence>MTVIPDLPVERPQYEVPLTPEKPSWSVAFKRARARFSQDDCTDKAAALTYYAMQSIFPGLIALLSLIDVFGNGKKTTTSLVKILASIAGKQPKDLQTVTDFINNINTAGGGIIALVVGIGGAIWSASGYVGAFGRALNQIYDIGEGRPFIRLRPVQLLVTVIDIVLIMILMFALTTTGKVATSIASEVGIPSQAVTIWDIAKWPFVVLIVVFLISLLYWATPNVRKTKRMLLSWGALVAFVVWVIGSVVLLTYFTLTNGSSYTKTYGIFAGAIMFLLWLWITNLAMLFGAELDAELIRTRQLRSGMPAEEMILLPARDESGLEKKSDKQLALVEQAYGLRAEAERETESPGSEAVERFVLDQAESREGKNPYGPDVRTMRVTKDESVTDTRHEVGDVRLDRDDNAPSARKQAVMTPTFGDPAQQREQIEKARSERSAVAVAKAHRERVVRDRLAAVEAKAAKKRAAQEKKRQEQLKASEEALPRSKRWEAVEAVRAQFAPRSSRARDEVEAERSARRAEFEASVRDADDARAAAAQKAPAPLPADGSHVAEDHELPQRPEDVDARESASRAIVDAERTHRREEWYATHQR</sequence>
<organism evidence="8 9">
    <name type="scientific">Allobranchiibius huperziae</name>
    <dbReference type="NCBI Taxonomy" id="1874116"/>
    <lineage>
        <taxon>Bacteria</taxon>
        <taxon>Bacillati</taxon>
        <taxon>Actinomycetota</taxon>
        <taxon>Actinomycetes</taxon>
        <taxon>Micrococcales</taxon>
        <taxon>Dermacoccaceae</taxon>
        <taxon>Allobranchiibius</taxon>
    </lineage>
</organism>
<proteinExistence type="predicted"/>
<dbReference type="RefSeq" id="WP_179481849.1">
    <property type="nucleotide sequence ID" value="NZ_JACCFW010000001.1"/>
</dbReference>
<dbReference type="GO" id="GO:0005886">
    <property type="term" value="C:plasma membrane"/>
    <property type="evidence" value="ECO:0007669"/>
    <property type="project" value="UniProtKB-SubCell"/>
</dbReference>
<dbReference type="Pfam" id="PF03631">
    <property type="entry name" value="Virul_fac_BrkB"/>
    <property type="match status" value="1"/>
</dbReference>
<feature type="transmembrane region" description="Helical" evidence="7">
    <location>
        <begin position="112"/>
        <end position="134"/>
    </location>
</feature>
<feature type="compositionally biased region" description="Basic and acidic residues" evidence="6">
    <location>
        <begin position="426"/>
        <end position="435"/>
    </location>
</feature>
<feature type="compositionally biased region" description="Low complexity" evidence="6">
    <location>
        <begin position="532"/>
        <end position="545"/>
    </location>
</feature>
<feature type="compositionally biased region" description="Basic and acidic residues" evidence="6">
    <location>
        <begin position="504"/>
        <end position="531"/>
    </location>
</feature>
<feature type="compositionally biased region" description="Basic and acidic residues" evidence="6">
    <location>
        <begin position="548"/>
        <end position="590"/>
    </location>
</feature>
<feature type="transmembrane region" description="Helical" evidence="7">
    <location>
        <begin position="155"/>
        <end position="174"/>
    </location>
</feature>
<evidence type="ECO:0000256" key="4">
    <source>
        <dbReference type="ARBA" id="ARBA00022989"/>
    </source>
</evidence>
<feature type="compositionally biased region" description="Basic and acidic residues" evidence="6">
    <location>
        <begin position="465"/>
        <end position="492"/>
    </location>
</feature>
<gene>
    <name evidence="8" type="ORF">HNR15_002263</name>
</gene>
<dbReference type="PANTHER" id="PTHR30213:SF0">
    <property type="entry name" value="UPF0761 MEMBRANE PROTEIN YIHY"/>
    <property type="match status" value="1"/>
</dbReference>
<feature type="transmembrane region" description="Helical" evidence="7">
    <location>
        <begin position="45"/>
        <end position="67"/>
    </location>
</feature>
<keyword evidence="5 7" id="KW-0472">Membrane</keyword>
<keyword evidence="2" id="KW-1003">Cell membrane</keyword>
<evidence type="ECO:0000256" key="3">
    <source>
        <dbReference type="ARBA" id="ARBA00022692"/>
    </source>
</evidence>
<comment type="caution">
    <text evidence="8">The sequence shown here is derived from an EMBL/GenBank/DDBJ whole genome shotgun (WGS) entry which is preliminary data.</text>
</comment>
<comment type="subcellular location">
    <subcellularLocation>
        <location evidence="1">Cell membrane</location>
        <topology evidence="1">Multi-pass membrane protein</topology>
    </subcellularLocation>
</comment>
<evidence type="ECO:0000256" key="1">
    <source>
        <dbReference type="ARBA" id="ARBA00004651"/>
    </source>
</evidence>
<protein>
    <submittedName>
        <fullName evidence="8">YihY family inner membrane protein</fullName>
    </submittedName>
</protein>
<dbReference type="NCBIfam" id="TIGR00765">
    <property type="entry name" value="yihY_not_rbn"/>
    <property type="match status" value="1"/>
</dbReference>